<proteinExistence type="predicted"/>
<name>A0A2Z6NT22_TRISU</name>
<dbReference type="Proteomes" id="UP000242715">
    <property type="component" value="Unassembled WGS sequence"/>
</dbReference>
<protein>
    <submittedName>
        <fullName evidence="2">Uncharacterized protein</fullName>
    </submittedName>
</protein>
<feature type="region of interest" description="Disordered" evidence="1">
    <location>
        <begin position="1"/>
        <end position="68"/>
    </location>
</feature>
<feature type="compositionally biased region" description="Polar residues" evidence="1">
    <location>
        <begin position="1"/>
        <end position="18"/>
    </location>
</feature>
<keyword evidence="3" id="KW-1185">Reference proteome</keyword>
<reference evidence="3" key="1">
    <citation type="journal article" date="2017" name="Front. Plant Sci.">
        <title>Climate Clever Clovers: New Paradigm to Reduce the Environmental Footprint of Ruminants by Breeding Low Methanogenic Forages Utilizing Haplotype Variation.</title>
        <authorList>
            <person name="Kaur P."/>
            <person name="Appels R."/>
            <person name="Bayer P.E."/>
            <person name="Keeble-Gagnere G."/>
            <person name="Wang J."/>
            <person name="Hirakawa H."/>
            <person name="Shirasawa K."/>
            <person name="Vercoe P."/>
            <person name="Stefanova K."/>
            <person name="Durmic Z."/>
            <person name="Nichols P."/>
            <person name="Revell C."/>
            <person name="Isobe S.N."/>
            <person name="Edwards D."/>
            <person name="Erskine W."/>
        </authorList>
    </citation>
    <scope>NUCLEOTIDE SEQUENCE [LARGE SCALE GENOMIC DNA]</scope>
    <source>
        <strain evidence="3">cv. Daliak</strain>
    </source>
</reference>
<organism evidence="2 3">
    <name type="scientific">Trifolium subterraneum</name>
    <name type="common">Subterranean clover</name>
    <dbReference type="NCBI Taxonomy" id="3900"/>
    <lineage>
        <taxon>Eukaryota</taxon>
        <taxon>Viridiplantae</taxon>
        <taxon>Streptophyta</taxon>
        <taxon>Embryophyta</taxon>
        <taxon>Tracheophyta</taxon>
        <taxon>Spermatophyta</taxon>
        <taxon>Magnoliopsida</taxon>
        <taxon>eudicotyledons</taxon>
        <taxon>Gunneridae</taxon>
        <taxon>Pentapetalae</taxon>
        <taxon>rosids</taxon>
        <taxon>fabids</taxon>
        <taxon>Fabales</taxon>
        <taxon>Fabaceae</taxon>
        <taxon>Papilionoideae</taxon>
        <taxon>50 kb inversion clade</taxon>
        <taxon>NPAAA clade</taxon>
        <taxon>Hologalegina</taxon>
        <taxon>IRL clade</taxon>
        <taxon>Trifolieae</taxon>
        <taxon>Trifolium</taxon>
    </lineage>
</organism>
<evidence type="ECO:0000256" key="1">
    <source>
        <dbReference type="SAM" id="MobiDB-lite"/>
    </source>
</evidence>
<evidence type="ECO:0000313" key="2">
    <source>
        <dbReference type="EMBL" id="GAU34709.1"/>
    </source>
</evidence>
<dbReference type="OrthoDB" id="10477634at2759"/>
<evidence type="ECO:0000313" key="3">
    <source>
        <dbReference type="Proteomes" id="UP000242715"/>
    </source>
</evidence>
<gene>
    <name evidence="2" type="ORF">TSUD_29510</name>
</gene>
<sequence length="84" mass="8739">MSQVNPSGLVASSTQADLVSSPMEVQTVEPPPPLVQTNDEVNNDEGNSKKKRKVGEASTSPATNDAHIEAGDTVICNTICCANV</sequence>
<accession>A0A2Z6NT22</accession>
<dbReference type="EMBL" id="DF973564">
    <property type="protein sequence ID" value="GAU34709.1"/>
    <property type="molecule type" value="Genomic_DNA"/>
</dbReference>
<dbReference type="AlphaFoldDB" id="A0A2Z6NT22"/>